<keyword evidence="2" id="KW-1185">Reference proteome</keyword>
<organism evidence="1 2">
    <name type="scientific">Metabacillus hrfriensis</name>
    <dbReference type="NCBI Taxonomy" id="3048891"/>
    <lineage>
        <taxon>Bacteria</taxon>
        <taxon>Bacillati</taxon>
        <taxon>Bacillota</taxon>
        <taxon>Bacilli</taxon>
        <taxon>Bacillales</taxon>
        <taxon>Bacillaceae</taxon>
        <taxon>Metabacillus</taxon>
    </lineage>
</organism>
<proteinExistence type="predicted"/>
<evidence type="ECO:0000313" key="2">
    <source>
        <dbReference type="Proteomes" id="UP001226091"/>
    </source>
</evidence>
<accession>A0ACD4RE29</accession>
<dbReference type="EMBL" id="CP126116">
    <property type="protein sequence ID" value="WHZ58761.1"/>
    <property type="molecule type" value="Genomic_DNA"/>
</dbReference>
<gene>
    <name evidence="1" type="ORF">QLQ22_05310</name>
</gene>
<dbReference type="Proteomes" id="UP001226091">
    <property type="component" value="Chromosome"/>
</dbReference>
<protein>
    <submittedName>
        <fullName evidence="1">ABC transporter substrate-binding protein</fullName>
    </submittedName>
</protein>
<name>A0ACD4RE29_9BACI</name>
<reference evidence="2" key="1">
    <citation type="journal article" date="2025" name="Aquaculture">
        <title>Assessment of the bioflocculant production and safety properties of Metabacillus hrfriensis sp. nov. based on phenotypic and whole-genome sequencing analysis.</title>
        <authorList>
            <person name="Zhang R."/>
            <person name="Zhao Z."/>
            <person name="Luo L."/>
            <person name="Wang S."/>
            <person name="Guo K."/>
            <person name="Xu W."/>
        </authorList>
    </citation>
    <scope>NUCLEOTIDE SEQUENCE [LARGE SCALE GENOMIC DNA]</scope>
    <source>
        <strain evidence="2">CT-WN-B3</strain>
    </source>
</reference>
<sequence>MQKKWVSIFMAVISLTLILSGCMGGAKESNSTENGELKPYELTWYMIGTPQKDADKVMEKVNEYTKEKINTKINLKMIDWGDYDKKMQVVIASGEPFDIAFTSSWAANYVLNARKGAFVELDKLLDSEGKELKEALDPAFLEGAKIDGKLYAVPANKEVGQQSVYVFNKRLVEKHNLDIKKVQSLEDLEPLLKTIKENEPDFTPISTFNPYLPFDYILDDKMPFAVHLDSSDHKIVNVYETPEMEQALKTMHSFYKAGYIKSDAATSNDPWPLEVENWFVRKEMYQPYAELTWARTSGYDLAVQPIHEPITFNGSVTGSMQAISVTSKNPERAMMFLNLLNTDPYLRTLLDKGIEDVHYEKGENDKIKDLQARIDNFNMPSFAIGNQFILPLYDNDPDDKWDAFEKFNNDSIAAPTLGFYFDPNPVRTEIAAIANVSSEFSKPLMTGSVDPEEYLPKANKKFKEAGLDKVMAEIQKQYDAWRKTQGK</sequence>
<evidence type="ECO:0000313" key="1">
    <source>
        <dbReference type="EMBL" id="WHZ58761.1"/>
    </source>
</evidence>